<comment type="cofactor">
    <cofactor evidence="1">
        <name>FMN</name>
        <dbReference type="ChEBI" id="CHEBI:58210"/>
    </cofactor>
</comment>
<dbReference type="Proteomes" id="UP000237640">
    <property type="component" value="Unassembled WGS sequence"/>
</dbReference>
<evidence type="ECO:0000256" key="2">
    <source>
        <dbReference type="ARBA" id="ARBA00022630"/>
    </source>
</evidence>
<protein>
    <submittedName>
        <fullName evidence="6">Flavin reductase (DIM6/NTAB) family NADH-FMN oxidoreductase RutF</fullName>
    </submittedName>
</protein>
<dbReference type="GO" id="GO:0016646">
    <property type="term" value="F:oxidoreductase activity, acting on the CH-NH group of donors, NAD or NADP as acceptor"/>
    <property type="evidence" value="ECO:0007669"/>
    <property type="project" value="UniProtKB-ARBA"/>
</dbReference>
<dbReference type="InterPro" id="IPR012349">
    <property type="entry name" value="Split_barrel_FMN-bd"/>
</dbReference>
<evidence type="ECO:0000256" key="4">
    <source>
        <dbReference type="ARBA" id="ARBA00038054"/>
    </source>
</evidence>
<dbReference type="Pfam" id="PF01613">
    <property type="entry name" value="Flavin_Reduct"/>
    <property type="match status" value="1"/>
</dbReference>
<organism evidence="6 7">
    <name type="scientific">Flagellimonas meridianipacifica</name>
    <dbReference type="NCBI Taxonomy" id="1080225"/>
    <lineage>
        <taxon>Bacteria</taxon>
        <taxon>Pseudomonadati</taxon>
        <taxon>Bacteroidota</taxon>
        <taxon>Flavobacteriia</taxon>
        <taxon>Flavobacteriales</taxon>
        <taxon>Flavobacteriaceae</taxon>
        <taxon>Flagellimonas</taxon>
    </lineage>
</organism>
<dbReference type="OrthoDB" id="5293996at2"/>
<accession>A0A2T0M6I0</accession>
<evidence type="ECO:0000313" key="6">
    <source>
        <dbReference type="EMBL" id="PRX53068.1"/>
    </source>
</evidence>
<evidence type="ECO:0000259" key="5">
    <source>
        <dbReference type="Pfam" id="PF01613"/>
    </source>
</evidence>
<dbReference type="Gene3D" id="2.30.110.10">
    <property type="entry name" value="Electron Transport, Fmn-binding Protein, Chain A"/>
    <property type="match status" value="1"/>
</dbReference>
<reference evidence="6 7" key="1">
    <citation type="submission" date="2018-03" db="EMBL/GenBank/DDBJ databases">
        <title>Genomic Encyclopedia of Archaeal and Bacterial Type Strains, Phase II (KMG-II): from individual species to whole genera.</title>
        <authorList>
            <person name="Goeker M."/>
        </authorList>
    </citation>
    <scope>NUCLEOTIDE SEQUENCE [LARGE SCALE GENOMIC DNA]</scope>
    <source>
        <strain evidence="6 7">DSM 25027</strain>
    </source>
</reference>
<gene>
    <name evidence="6" type="ORF">CLV81_3969</name>
</gene>
<evidence type="ECO:0000313" key="7">
    <source>
        <dbReference type="Proteomes" id="UP000237640"/>
    </source>
</evidence>
<dbReference type="RefSeq" id="WP_106148099.1">
    <property type="nucleotide sequence ID" value="NZ_PVYX01000003.1"/>
</dbReference>
<evidence type="ECO:0000256" key="3">
    <source>
        <dbReference type="ARBA" id="ARBA00022643"/>
    </source>
</evidence>
<proteinExistence type="inferred from homology"/>
<keyword evidence="2" id="KW-0285">Flavoprotein</keyword>
<name>A0A2T0M6I0_9FLAO</name>
<dbReference type="EMBL" id="PVYX01000003">
    <property type="protein sequence ID" value="PRX53068.1"/>
    <property type="molecule type" value="Genomic_DNA"/>
</dbReference>
<feature type="domain" description="Flavin reductase like" evidence="5">
    <location>
        <begin position="32"/>
        <end position="165"/>
    </location>
</feature>
<comment type="caution">
    <text evidence="6">The sequence shown here is derived from an EMBL/GenBank/DDBJ whole genome shotgun (WGS) entry which is preliminary data.</text>
</comment>
<evidence type="ECO:0000256" key="1">
    <source>
        <dbReference type="ARBA" id="ARBA00001917"/>
    </source>
</evidence>
<keyword evidence="7" id="KW-1185">Reference proteome</keyword>
<dbReference type="AlphaFoldDB" id="A0A2T0M6I0"/>
<keyword evidence="3" id="KW-0288">FMN</keyword>
<dbReference type="InterPro" id="IPR002563">
    <property type="entry name" value="Flavin_Rdtase-like_dom"/>
</dbReference>
<comment type="similarity">
    <text evidence="4">Belongs to the flavoredoxin family.</text>
</comment>
<dbReference type="PANTHER" id="PTHR33798">
    <property type="entry name" value="FLAVOPROTEIN OXYGENASE"/>
    <property type="match status" value="1"/>
</dbReference>
<dbReference type="SUPFAM" id="SSF50475">
    <property type="entry name" value="FMN-binding split barrel"/>
    <property type="match status" value="1"/>
</dbReference>
<sequence>MIHLSKKAIRTLPSRHKANLVNTVSGYKSANLIASKSKDGTTNVAIFNSVIHLGSNPALLGFVLRPLTVERHTYDNIKASSTYTINAVTEEIYKRAHATSAKYRKDESEFTKTGLTESYQGDFPSPFVKESPIQIGCSYVNEYEIQENGCILMVGAIEDIYIKESVLLDDFWAKLDEANLVSIVGLDGYAKPKITDRLSYAKPDETLESLIHGAQKSESSH</sequence>
<dbReference type="GO" id="GO:0010181">
    <property type="term" value="F:FMN binding"/>
    <property type="evidence" value="ECO:0007669"/>
    <property type="project" value="InterPro"/>
</dbReference>
<dbReference type="PANTHER" id="PTHR33798:SF5">
    <property type="entry name" value="FLAVIN REDUCTASE LIKE DOMAIN-CONTAINING PROTEIN"/>
    <property type="match status" value="1"/>
</dbReference>